<dbReference type="GO" id="GO:0005886">
    <property type="term" value="C:plasma membrane"/>
    <property type="evidence" value="ECO:0007669"/>
    <property type="project" value="UniProtKB-SubCell"/>
</dbReference>
<dbReference type="Gene3D" id="1.10.3720.10">
    <property type="entry name" value="MetI-like"/>
    <property type="match status" value="1"/>
</dbReference>
<feature type="transmembrane region" description="Helical" evidence="7">
    <location>
        <begin position="288"/>
        <end position="314"/>
    </location>
</feature>
<comment type="similarity">
    <text evidence="7">Belongs to the binding-protein-dependent transport system permease family.</text>
</comment>
<dbReference type="CDD" id="cd06261">
    <property type="entry name" value="TM_PBP2"/>
    <property type="match status" value="1"/>
</dbReference>
<evidence type="ECO:0000256" key="3">
    <source>
        <dbReference type="ARBA" id="ARBA00022475"/>
    </source>
</evidence>
<evidence type="ECO:0000259" key="8">
    <source>
        <dbReference type="PROSITE" id="PS50928"/>
    </source>
</evidence>
<evidence type="ECO:0000256" key="6">
    <source>
        <dbReference type="ARBA" id="ARBA00023136"/>
    </source>
</evidence>
<evidence type="ECO:0000256" key="7">
    <source>
        <dbReference type="RuleBase" id="RU363032"/>
    </source>
</evidence>
<dbReference type="Pfam" id="PF19300">
    <property type="entry name" value="BPD_transp_1_N"/>
    <property type="match status" value="1"/>
</dbReference>
<keyword evidence="5 7" id="KW-1133">Transmembrane helix</keyword>
<dbReference type="EMBL" id="CP102774">
    <property type="protein sequence ID" value="UZF88978.1"/>
    <property type="molecule type" value="Genomic_DNA"/>
</dbReference>
<dbReference type="InterPro" id="IPR045621">
    <property type="entry name" value="BPD_transp_1_N"/>
</dbReference>
<proteinExistence type="inferred from homology"/>
<protein>
    <submittedName>
        <fullName evidence="9">ABC transporter permease</fullName>
    </submittedName>
</protein>
<accession>A0A9E8CTH9</accession>
<dbReference type="PANTHER" id="PTHR43163">
    <property type="entry name" value="DIPEPTIDE TRANSPORT SYSTEM PERMEASE PROTEIN DPPB-RELATED"/>
    <property type="match status" value="1"/>
</dbReference>
<comment type="subcellular location">
    <subcellularLocation>
        <location evidence="1 7">Cell membrane</location>
        <topology evidence="1 7">Multi-pass membrane protein</topology>
    </subcellularLocation>
</comment>
<keyword evidence="2 7" id="KW-0813">Transport</keyword>
<feature type="transmembrane region" description="Helical" evidence="7">
    <location>
        <begin position="184"/>
        <end position="203"/>
    </location>
</feature>
<dbReference type="InterPro" id="IPR035906">
    <property type="entry name" value="MetI-like_sf"/>
</dbReference>
<name>A0A9E8CTH9_9HYPH</name>
<sequence>MNGDVIGYILRRILHSIPLVIGVSIIGFGIMHLAPGGPLAVYTLNPTITVTDIERLRVALGLDQPIHLQYLSWAKAMLTGSWGVTFFGGRPVLEVILERVPATMILMGTSLALAIVIGTLIGILGAVKRSSIFDYLATTGAMLALSFPTFWFGLMAIYVFAIQLGWLPSGGMYELGEEGNPWDLARHLVLPVMVLTLVLLATWSRYSRSSFLDVIQQDYIRTARSKGLGERQILFRHALRNAVIPLVALLGVQLPTLFSGALVAETIFSWPGMGRLFVDALNMKEYPILMGMIMFTALFVIVGNLIADVAIAAIDPRVKLA</sequence>
<organism evidence="9">
    <name type="scientific">Bosea sp. NBC_00436</name>
    <dbReference type="NCBI Taxonomy" id="2969620"/>
    <lineage>
        <taxon>Bacteria</taxon>
        <taxon>Pseudomonadati</taxon>
        <taxon>Pseudomonadota</taxon>
        <taxon>Alphaproteobacteria</taxon>
        <taxon>Hyphomicrobiales</taxon>
        <taxon>Boseaceae</taxon>
        <taxon>Bosea</taxon>
    </lineage>
</organism>
<dbReference type="AlphaFoldDB" id="A0A9E8CTH9"/>
<evidence type="ECO:0000256" key="1">
    <source>
        <dbReference type="ARBA" id="ARBA00004651"/>
    </source>
</evidence>
<keyword evidence="3" id="KW-1003">Cell membrane</keyword>
<evidence type="ECO:0000256" key="5">
    <source>
        <dbReference type="ARBA" id="ARBA00022989"/>
    </source>
</evidence>
<keyword evidence="6 7" id="KW-0472">Membrane</keyword>
<feature type="transmembrane region" description="Helical" evidence="7">
    <location>
        <begin position="12"/>
        <end position="34"/>
    </location>
</feature>
<dbReference type="GO" id="GO:0055085">
    <property type="term" value="P:transmembrane transport"/>
    <property type="evidence" value="ECO:0007669"/>
    <property type="project" value="InterPro"/>
</dbReference>
<dbReference type="Pfam" id="PF00528">
    <property type="entry name" value="BPD_transp_1"/>
    <property type="match status" value="1"/>
</dbReference>
<dbReference type="SUPFAM" id="SSF161098">
    <property type="entry name" value="MetI-like"/>
    <property type="match status" value="1"/>
</dbReference>
<feature type="transmembrane region" description="Helical" evidence="7">
    <location>
        <begin position="242"/>
        <end position="268"/>
    </location>
</feature>
<keyword evidence="4 7" id="KW-0812">Transmembrane</keyword>
<feature type="transmembrane region" description="Helical" evidence="7">
    <location>
        <begin position="104"/>
        <end position="127"/>
    </location>
</feature>
<feature type="transmembrane region" description="Helical" evidence="7">
    <location>
        <begin position="139"/>
        <end position="164"/>
    </location>
</feature>
<gene>
    <name evidence="9" type="ORF">NWE54_09425</name>
</gene>
<dbReference type="InterPro" id="IPR000515">
    <property type="entry name" value="MetI-like"/>
</dbReference>
<reference evidence="9" key="1">
    <citation type="submission" date="2022-08" db="EMBL/GenBank/DDBJ databases">
        <title>Complete Genome Sequences of 2 Bosea sp. soil isolates.</title>
        <authorList>
            <person name="Alvarez Arevalo M."/>
            <person name="Sterndorff E.B."/>
            <person name="Faurdal D."/>
            <person name="Joergensen T.S."/>
            <person name="Weber T."/>
        </authorList>
    </citation>
    <scope>NUCLEOTIDE SEQUENCE</scope>
    <source>
        <strain evidence="9">NBC_00436</strain>
    </source>
</reference>
<feature type="domain" description="ABC transmembrane type-1" evidence="8">
    <location>
        <begin position="100"/>
        <end position="307"/>
    </location>
</feature>
<evidence type="ECO:0000313" key="9">
    <source>
        <dbReference type="EMBL" id="UZF88978.1"/>
    </source>
</evidence>
<dbReference type="PROSITE" id="PS50928">
    <property type="entry name" value="ABC_TM1"/>
    <property type="match status" value="1"/>
</dbReference>
<evidence type="ECO:0000256" key="4">
    <source>
        <dbReference type="ARBA" id="ARBA00022692"/>
    </source>
</evidence>
<evidence type="ECO:0000256" key="2">
    <source>
        <dbReference type="ARBA" id="ARBA00022448"/>
    </source>
</evidence>
<dbReference type="PANTHER" id="PTHR43163:SF6">
    <property type="entry name" value="DIPEPTIDE TRANSPORT SYSTEM PERMEASE PROTEIN DPPB-RELATED"/>
    <property type="match status" value="1"/>
</dbReference>